<dbReference type="EMBL" id="ALQA01000019">
    <property type="protein sequence ID" value="EJZ09824.1"/>
    <property type="molecule type" value="Genomic_DNA"/>
</dbReference>
<feature type="transmembrane region" description="Helical" evidence="2">
    <location>
        <begin position="35"/>
        <end position="54"/>
    </location>
</feature>
<keyword evidence="2" id="KW-0472">Membrane</keyword>
<keyword evidence="4" id="KW-1185">Reference proteome</keyword>
<feature type="transmembrane region" description="Helical" evidence="2">
    <location>
        <begin position="60"/>
        <end position="79"/>
    </location>
</feature>
<keyword evidence="2" id="KW-0812">Transmembrane</keyword>
<proteinExistence type="predicted"/>
<feature type="region of interest" description="Disordered" evidence="1">
    <location>
        <begin position="146"/>
        <end position="182"/>
    </location>
</feature>
<dbReference type="HOGENOM" id="CLU_127070_0_0_11"/>
<evidence type="ECO:0008006" key="5">
    <source>
        <dbReference type="Google" id="ProtNLM"/>
    </source>
</evidence>
<accession>K0VFE7</accession>
<evidence type="ECO:0000313" key="4">
    <source>
        <dbReference type="Proteomes" id="UP000006072"/>
    </source>
</evidence>
<dbReference type="Proteomes" id="UP000006072">
    <property type="component" value="Unassembled WGS sequence"/>
</dbReference>
<reference evidence="3 4" key="1">
    <citation type="journal article" date="2012" name="J. Bacteriol.">
        <title>Complete Genome Sequence of Mycobacterium vaccae Type Strain ATCC 25954.</title>
        <authorList>
            <person name="Ho Y.S."/>
            <person name="Adroub S.A."/>
            <person name="Abadi M."/>
            <person name="Al Alwan B."/>
            <person name="Alkhateeb R."/>
            <person name="Gao G."/>
            <person name="Ragab A."/>
            <person name="Ali S."/>
            <person name="van Soolingen D."/>
            <person name="Bitter W."/>
            <person name="Pain A."/>
            <person name="Abdallah A.M."/>
        </authorList>
    </citation>
    <scope>NUCLEOTIDE SEQUENCE [LARGE SCALE GENOMIC DNA]</scope>
    <source>
        <strain evidence="3 4">ATCC 25954</strain>
    </source>
</reference>
<evidence type="ECO:0000256" key="2">
    <source>
        <dbReference type="SAM" id="Phobius"/>
    </source>
</evidence>
<dbReference type="eggNOG" id="ENOG5031VX1">
    <property type="taxonomic scope" value="Bacteria"/>
</dbReference>
<evidence type="ECO:0000313" key="3">
    <source>
        <dbReference type="EMBL" id="EJZ09824.1"/>
    </source>
</evidence>
<dbReference type="AlphaFoldDB" id="K0VFE7"/>
<sequence>MFRLRQRDRSLEAALRQIEHRVLEDVHLPVWARRVAWVAVLVLVACGITTWVVGHDVGTVPLAASVLAAGGAMCSVVTLRRRRFRWCAAAAYLSGLSTVAGVGAYWWCQTSSAGPILAISSGVSAVAAATLTAVWVAVAITPVEDSHPDMRQPSKRKWGVRESGDTIIWPPPCAGPRRPDRK</sequence>
<comment type="caution">
    <text evidence="3">The sequence shown here is derived from an EMBL/GenBank/DDBJ whole genome shotgun (WGS) entry which is preliminary data.</text>
</comment>
<feature type="transmembrane region" description="Helical" evidence="2">
    <location>
        <begin position="86"/>
        <end position="107"/>
    </location>
</feature>
<name>K0VFE7_MYCVA</name>
<gene>
    <name evidence="3" type="ORF">MVAC_11097</name>
</gene>
<dbReference type="RefSeq" id="WP_003932519.1">
    <property type="nucleotide sequence ID" value="NZ_JH814696.1"/>
</dbReference>
<feature type="transmembrane region" description="Helical" evidence="2">
    <location>
        <begin position="113"/>
        <end position="141"/>
    </location>
</feature>
<organism evidence="3 4">
    <name type="scientific">Mycolicibacterium vaccae ATCC 25954</name>
    <dbReference type="NCBI Taxonomy" id="1194972"/>
    <lineage>
        <taxon>Bacteria</taxon>
        <taxon>Bacillati</taxon>
        <taxon>Actinomycetota</taxon>
        <taxon>Actinomycetes</taxon>
        <taxon>Mycobacteriales</taxon>
        <taxon>Mycobacteriaceae</taxon>
        <taxon>Mycolicibacterium</taxon>
    </lineage>
</organism>
<keyword evidence="2" id="KW-1133">Transmembrane helix</keyword>
<evidence type="ECO:0000256" key="1">
    <source>
        <dbReference type="SAM" id="MobiDB-lite"/>
    </source>
</evidence>
<dbReference type="PATRIC" id="fig|1194972.3.peg.2224"/>
<protein>
    <recommendedName>
        <fullName evidence="5">Transmembrane protein</fullName>
    </recommendedName>
</protein>